<accession>A0A1B8RCT9</accession>
<comment type="similarity">
    <text evidence="1">Belongs to the SMP-30/CGR1 family.</text>
</comment>
<dbReference type="Pfam" id="PF08450">
    <property type="entry name" value="SGL"/>
    <property type="match status" value="1"/>
</dbReference>
<proteinExistence type="inferred from homology"/>
<dbReference type="GO" id="GO:0004341">
    <property type="term" value="F:gluconolactonase activity"/>
    <property type="evidence" value="ECO:0007669"/>
    <property type="project" value="TreeGrafter"/>
</dbReference>
<comment type="cofactor">
    <cofactor evidence="3">
        <name>Zn(2+)</name>
        <dbReference type="ChEBI" id="CHEBI:29105"/>
    </cofactor>
    <text evidence="3">Binds 1 divalent metal cation per subunit.</text>
</comment>
<feature type="binding site" evidence="3">
    <location>
        <position position="21"/>
    </location>
    <ligand>
        <name>a divalent metal cation</name>
        <dbReference type="ChEBI" id="CHEBI:60240"/>
    </ligand>
</feature>
<organism evidence="4">
    <name type="scientific">Rhizobium leguminosarum bv. trifolii</name>
    <dbReference type="NCBI Taxonomy" id="386"/>
    <lineage>
        <taxon>Bacteria</taxon>
        <taxon>Pseudomonadati</taxon>
        <taxon>Pseudomonadota</taxon>
        <taxon>Alphaproteobacteria</taxon>
        <taxon>Hyphomicrobiales</taxon>
        <taxon>Rhizobiaceae</taxon>
        <taxon>Rhizobium/Agrobacterium group</taxon>
        <taxon>Rhizobium</taxon>
    </lineage>
</organism>
<dbReference type="PANTHER" id="PTHR10907">
    <property type="entry name" value="REGUCALCIN"/>
    <property type="match status" value="1"/>
</dbReference>
<dbReference type="GO" id="GO:0019853">
    <property type="term" value="P:L-ascorbic acid biosynthetic process"/>
    <property type="evidence" value="ECO:0007669"/>
    <property type="project" value="TreeGrafter"/>
</dbReference>
<evidence type="ECO:0000313" key="4">
    <source>
        <dbReference type="EMBL" id="AOO90582.1"/>
    </source>
</evidence>
<dbReference type="InterPro" id="IPR005511">
    <property type="entry name" value="SMP-30"/>
</dbReference>
<evidence type="ECO:0000256" key="3">
    <source>
        <dbReference type="PIRSR" id="PIRSR605511-2"/>
    </source>
</evidence>
<dbReference type="AlphaFoldDB" id="A0A1B8RCT9"/>
<feature type="binding site" evidence="3">
    <location>
        <position position="153"/>
    </location>
    <ligand>
        <name>a divalent metal cation</name>
        <dbReference type="ChEBI" id="CHEBI:60240"/>
    </ligand>
</feature>
<feature type="binding site" evidence="3">
    <location>
        <position position="200"/>
    </location>
    <ligand>
        <name>a divalent metal cation</name>
        <dbReference type="ChEBI" id="CHEBI:60240"/>
    </ligand>
</feature>
<feature type="binding site" evidence="3">
    <location>
        <position position="121"/>
    </location>
    <ligand>
        <name>substrate</name>
    </ligand>
</feature>
<dbReference type="InterPro" id="IPR011042">
    <property type="entry name" value="6-blade_b-propeller_TolB-like"/>
</dbReference>
<reference evidence="4" key="1">
    <citation type="journal article" date="2015" name="BMC Genomics">
        <title>Transcriptome profiling of a Rhizobium leguminosarum bv. trifolii rosR mutant reveals the role of the transcriptional regulator RosR in motility, synthesis of cell-surface components, and other cellular processes.</title>
        <authorList>
            <person name="Rachwal K."/>
            <person name="Matczynska E."/>
            <person name="Janczarek M."/>
        </authorList>
    </citation>
    <scope>NUCLEOTIDE SEQUENCE</scope>
    <source>
        <strain evidence="4">Rt24.2</strain>
    </source>
</reference>
<evidence type="ECO:0000256" key="1">
    <source>
        <dbReference type="ARBA" id="ARBA00008853"/>
    </source>
</evidence>
<sequence length="286" mass="31033">METAVNHLEPALFADGFLFLEAPKWQHDELWVSDVFDHKVYALSSVGQRVKTIEVANRPSGLGFLSDGSLIIASAKDRKLLRFDGSSLGEYADLSNHAAAWLNDFAVDPQDRIYVGDFGYDFVGGEARKLTNLHRVDADRSISKVASGLDFPNGSVVINQGRTLIVAETWEARLTAFDIDDKGQLSNRRVFADLHGRQPDGICADAEGAIWAGIYNTGEFIRVLDGGRVTHRVAFDGSGISCAIGGPEGRTLFMTVFVGTNDDIAAGKRNSAVFTVNLEIGNGVRP</sequence>
<keyword evidence="3" id="KW-0862">Zinc</keyword>
<evidence type="ECO:0000256" key="2">
    <source>
        <dbReference type="PIRSR" id="PIRSR605511-1"/>
    </source>
</evidence>
<name>A0A1B8RCT9_RHILT</name>
<keyword evidence="3" id="KW-0479">Metal-binding</keyword>
<dbReference type="Gene3D" id="2.120.10.30">
    <property type="entry name" value="TolB, C-terminal domain"/>
    <property type="match status" value="1"/>
</dbReference>
<dbReference type="GO" id="GO:0005509">
    <property type="term" value="F:calcium ion binding"/>
    <property type="evidence" value="ECO:0007669"/>
    <property type="project" value="TreeGrafter"/>
</dbReference>
<feature type="binding site" evidence="3">
    <location>
        <position position="103"/>
    </location>
    <ligand>
        <name>substrate</name>
    </ligand>
</feature>
<reference evidence="4" key="2">
    <citation type="journal article" date="2016" name="Front. Microbiol.">
        <title>The Regulatory Protein RosR Affects Rhizobium leguminosarum bv. trifolii Protein Profiles, Cell Surface Properties, and Symbiosis with Clover.</title>
        <authorList>
            <person name="Rachwal K."/>
            <person name="Boguszewska A."/>
            <person name="Kopcinska J."/>
            <person name="Karas M."/>
            <person name="Tchorzewski M."/>
            <person name="Janczarek M."/>
        </authorList>
    </citation>
    <scope>NUCLEOTIDE SEQUENCE</scope>
    <source>
        <strain evidence="4">Rt24.2</strain>
    </source>
</reference>
<dbReference type="PANTHER" id="PTHR10907:SF47">
    <property type="entry name" value="REGUCALCIN"/>
    <property type="match status" value="1"/>
</dbReference>
<dbReference type="PRINTS" id="PR01790">
    <property type="entry name" value="SMP30FAMILY"/>
</dbReference>
<dbReference type="EMBL" id="KX488218">
    <property type="protein sequence ID" value="AOO90582.1"/>
    <property type="molecule type" value="Genomic_DNA"/>
</dbReference>
<protein>
    <submittedName>
        <fullName evidence="4">Uncharacterized protein</fullName>
    </submittedName>
</protein>
<dbReference type="SUPFAM" id="SSF63829">
    <property type="entry name" value="Calcium-dependent phosphotriesterase"/>
    <property type="match status" value="1"/>
</dbReference>
<dbReference type="GeneID" id="61426888"/>
<dbReference type="InterPro" id="IPR013658">
    <property type="entry name" value="SGL"/>
</dbReference>
<feature type="active site" description="Proton donor/acceptor" evidence="2">
    <location>
        <position position="200"/>
    </location>
</feature>
<dbReference type="RefSeq" id="WP_065276596.1">
    <property type="nucleotide sequence ID" value="NZ_CP050086.1"/>
</dbReference>